<keyword evidence="3" id="KW-1185">Reference proteome</keyword>
<dbReference type="Pfam" id="PF17963">
    <property type="entry name" value="Big_9"/>
    <property type="match status" value="1"/>
</dbReference>
<name>A0AAW9RGF5_9GAMM</name>
<evidence type="ECO:0000313" key="2">
    <source>
        <dbReference type="EMBL" id="MEJ8567913.1"/>
    </source>
</evidence>
<dbReference type="InterPro" id="IPR059226">
    <property type="entry name" value="Choice_anch_Q_dom"/>
</dbReference>
<evidence type="ECO:0000313" key="3">
    <source>
        <dbReference type="Proteomes" id="UP001359886"/>
    </source>
</evidence>
<organism evidence="2 3">
    <name type="scientific">Elongatibacter sediminis</name>
    <dbReference type="NCBI Taxonomy" id="3119006"/>
    <lineage>
        <taxon>Bacteria</taxon>
        <taxon>Pseudomonadati</taxon>
        <taxon>Pseudomonadota</taxon>
        <taxon>Gammaproteobacteria</taxon>
        <taxon>Chromatiales</taxon>
        <taxon>Wenzhouxiangellaceae</taxon>
        <taxon>Elongatibacter</taxon>
    </lineage>
</organism>
<gene>
    <name evidence="2" type="ORF">V3330_09775</name>
</gene>
<dbReference type="NCBIfam" id="NF041518">
    <property type="entry name" value="choice_anch_Q"/>
    <property type="match status" value="1"/>
</dbReference>
<dbReference type="Proteomes" id="UP001359886">
    <property type="component" value="Unassembled WGS sequence"/>
</dbReference>
<accession>A0AAW9RGF5</accession>
<dbReference type="RefSeq" id="WP_354695233.1">
    <property type="nucleotide sequence ID" value="NZ_JAZHOG010000005.1"/>
</dbReference>
<proteinExistence type="predicted"/>
<evidence type="ECO:0000256" key="1">
    <source>
        <dbReference type="SAM" id="SignalP"/>
    </source>
</evidence>
<comment type="caution">
    <text evidence="2">The sequence shown here is derived from an EMBL/GenBank/DDBJ whole genome shotgun (WGS) entry which is preliminary data.</text>
</comment>
<dbReference type="EMBL" id="JAZHOG010000005">
    <property type="protein sequence ID" value="MEJ8567913.1"/>
    <property type="molecule type" value="Genomic_DNA"/>
</dbReference>
<reference evidence="2 3" key="1">
    <citation type="submission" date="2024-02" db="EMBL/GenBank/DDBJ databases">
        <title>A novel Wenzhouxiangellaceae bacterium, isolated from coastal sediments.</title>
        <authorList>
            <person name="Du Z.-J."/>
            <person name="Ye Y.-Q."/>
            <person name="Zhang X.-Y."/>
        </authorList>
    </citation>
    <scope>NUCLEOTIDE SEQUENCE [LARGE SCALE GENOMIC DNA]</scope>
    <source>
        <strain evidence="2 3">CH-27</strain>
    </source>
</reference>
<dbReference type="SUPFAM" id="SSF51126">
    <property type="entry name" value="Pectin lyase-like"/>
    <property type="match status" value="1"/>
</dbReference>
<dbReference type="AlphaFoldDB" id="A0AAW9RGF5"/>
<dbReference type="InterPro" id="IPR011050">
    <property type="entry name" value="Pectin_lyase_fold/virulence"/>
</dbReference>
<feature type="signal peptide" evidence="1">
    <location>
        <begin position="1"/>
        <end position="26"/>
    </location>
</feature>
<keyword evidence="1" id="KW-0732">Signal</keyword>
<protein>
    <submittedName>
        <fullName evidence="2">Choice-of-anchor Q domain-containing protein</fullName>
    </submittedName>
</protein>
<feature type="chain" id="PRO_5043488629" evidence="1">
    <location>
        <begin position="27"/>
        <end position="703"/>
    </location>
</feature>
<sequence>MKWKMMRWICTAIACAFLASIETLFAATITVNAGNADGFTVADDGQCTLTEAINSANINAASGASVGECAAGELDPIVDVIEFSPAVSTGVIQTVSTLLVTGSVEILGPGREVLTLTNLAENRLFDFQTGVATTSYTVRDLTLASNRVTDDGSAIRASLGSGSELNISRVHFFDNSADRGGGAMSLYGTSNTPKPEILIVNSVFEDNFVNDDESGSQETGGGAIFVGAGVSLTIRNSTFKGNRAENLPRANALEDLSGGAILARSADPFDSSIVIDSSTFHSNYSFGPGGAIAVGGFGFPEDDTSLEIRHSTITENIADFNANQNGVTINGGGGVWAGSSVSTTLRNTVVALNEDRSVYFENDISGSILSSGFNFISDALGHAGTFPAGQPNINNDWVGLHPAILDPQLGALADNGGPTPTALPLETSLLIDHGKCVAKSADQRGFHNPVTLDRAIDDPSVTDSDDGCDIGAAERGSEIANTPPVANDDDYHLLEGDTVVFSASLGVLSNDVDSDPLAIVNAGSQALDNGNGLSGTLDLTFDGGFSFTPDDPDMYGDIAFQYQVTDQRTVMTGEATIHLAPVNDAPGFTANPLDLQLAPGTAHTETGWASAISPGPANESKQALQFVFSGSAPANFFAVPPSVDLATGNLGFTLQNQANGTAVLQVRVQDSGGTSNGGVNLSAPVALTIRSLDPDQLFADGFE</sequence>